<accession>A0ABN2GTD0</accession>
<proteinExistence type="predicted"/>
<reference evidence="2 3" key="1">
    <citation type="journal article" date="2019" name="Int. J. Syst. Evol. Microbiol.">
        <title>The Global Catalogue of Microorganisms (GCM) 10K type strain sequencing project: providing services to taxonomists for standard genome sequencing and annotation.</title>
        <authorList>
            <consortium name="The Broad Institute Genomics Platform"/>
            <consortium name="The Broad Institute Genome Sequencing Center for Infectious Disease"/>
            <person name="Wu L."/>
            <person name="Ma J."/>
        </authorList>
    </citation>
    <scope>NUCLEOTIDE SEQUENCE [LARGE SCALE GENOMIC DNA]</scope>
    <source>
        <strain evidence="2 3">JCM 14718</strain>
    </source>
</reference>
<evidence type="ECO:0000313" key="3">
    <source>
        <dbReference type="Proteomes" id="UP001500618"/>
    </source>
</evidence>
<evidence type="ECO:0000313" key="2">
    <source>
        <dbReference type="EMBL" id="GAA1676514.1"/>
    </source>
</evidence>
<dbReference type="SMART" id="SM00450">
    <property type="entry name" value="RHOD"/>
    <property type="match status" value="1"/>
</dbReference>
<dbReference type="Gene3D" id="3.40.250.10">
    <property type="entry name" value="Rhodanese-like domain"/>
    <property type="match status" value="1"/>
</dbReference>
<sequence>MQPNAANSVPSITVDQVPADAYLLDVREDDEWAAGHAPNAVHVPMADVPARLDELPDDKPIVVTCRGGGRSSRVVAWLQSQGINDAVNLDGGMKAWSAAGRDMTADSGQPQVI</sequence>
<dbReference type="InterPro" id="IPR001763">
    <property type="entry name" value="Rhodanese-like_dom"/>
</dbReference>
<gene>
    <name evidence="2" type="ORF">GCM10009765_27330</name>
</gene>
<dbReference type="PANTHER" id="PTHR43031:SF17">
    <property type="entry name" value="SULFURTRANSFERASE YTWF-RELATED"/>
    <property type="match status" value="1"/>
</dbReference>
<dbReference type="RefSeq" id="WP_279580384.1">
    <property type="nucleotide sequence ID" value="NZ_BAAANY010000009.1"/>
</dbReference>
<protein>
    <submittedName>
        <fullName evidence="2">Rhodanese-like domain-containing protein</fullName>
    </submittedName>
</protein>
<organism evidence="2 3">
    <name type="scientific">Fodinicola feengrottensis</name>
    <dbReference type="NCBI Taxonomy" id="435914"/>
    <lineage>
        <taxon>Bacteria</taxon>
        <taxon>Bacillati</taxon>
        <taxon>Actinomycetota</taxon>
        <taxon>Actinomycetes</taxon>
        <taxon>Mycobacteriales</taxon>
        <taxon>Fodinicola</taxon>
    </lineage>
</organism>
<dbReference type="SUPFAM" id="SSF52821">
    <property type="entry name" value="Rhodanese/Cell cycle control phosphatase"/>
    <property type="match status" value="1"/>
</dbReference>
<feature type="domain" description="Rhodanese" evidence="1">
    <location>
        <begin position="17"/>
        <end position="105"/>
    </location>
</feature>
<dbReference type="PROSITE" id="PS50206">
    <property type="entry name" value="RHODANESE_3"/>
    <property type="match status" value="1"/>
</dbReference>
<dbReference type="Proteomes" id="UP001500618">
    <property type="component" value="Unassembled WGS sequence"/>
</dbReference>
<dbReference type="EMBL" id="BAAANY010000009">
    <property type="protein sequence ID" value="GAA1676514.1"/>
    <property type="molecule type" value="Genomic_DNA"/>
</dbReference>
<dbReference type="InterPro" id="IPR036873">
    <property type="entry name" value="Rhodanese-like_dom_sf"/>
</dbReference>
<comment type="caution">
    <text evidence="2">The sequence shown here is derived from an EMBL/GenBank/DDBJ whole genome shotgun (WGS) entry which is preliminary data.</text>
</comment>
<dbReference type="CDD" id="cd00158">
    <property type="entry name" value="RHOD"/>
    <property type="match status" value="1"/>
</dbReference>
<name>A0ABN2GTD0_9ACTN</name>
<evidence type="ECO:0000259" key="1">
    <source>
        <dbReference type="PROSITE" id="PS50206"/>
    </source>
</evidence>
<dbReference type="InterPro" id="IPR050229">
    <property type="entry name" value="GlpE_sulfurtransferase"/>
</dbReference>
<dbReference type="PANTHER" id="PTHR43031">
    <property type="entry name" value="FAD-DEPENDENT OXIDOREDUCTASE"/>
    <property type="match status" value="1"/>
</dbReference>
<dbReference type="Pfam" id="PF00581">
    <property type="entry name" value="Rhodanese"/>
    <property type="match status" value="1"/>
</dbReference>
<keyword evidence="3" id="KW-1185">Reference proteome</keyword>